<evidence type="ECO:0000313" key="1">
    <source>
        <dbReference type="EMBL" id="KAK8757709.1"/>
    </source>
</evidence>
<accession>A0AAQ4D5G9</accession>
<gene>
    <name evidence="1" type="ORF">V5799_004660</name>
</gene>
<evidence type="ECO:0000313" key="2">
    <source>
        <dbReference type="Proteomes" id="UP001321473"/>
    </source>
</evidence>
<sequence>EVPGSGQADRWRRCALLPAPGLLPSHAIQEQLLELDQGRGHRRPEVPRRSHRSCQVALPGGQPAVLGARHAQPERLLLGLDGEPQVS</sequence>
<name>A0AAQ4D5G9_AMBAM</name>
<organism evidence="1 2">
    <name type="scientific">Amblyomma americanum</name>
    <name type="common">Lone star tick</name>
    <dbReference type="NCBI Taxonomy" id="6943"/>
    <lineage>
        <taxon>Eukaryota</taxon>
        <taxon>Metazoa</taxon>
        <taxon>Ecdysozoa</taxon>
        <taxon>Arthropoda</taxon>
        <taxon>Chelicerata</taxon>
        <taxon>Arachnida</taxon>
        <taxon>Acari</taxon>
        <taxon>Parasitiformes</taxon>
        <taxon>Ixodida</taxon>
        <taxon>Ixodoidea</taxon>
        <taxon>Ixodidae</taxon>
        <taxon>Amblyomminae</taxon>
        <taxon>Amblyomma</taxon>
    </lineage>
</organism>
<feature type="non-terminal residue" evidence="1">
    <location>
        <position position="87"/>
    </location>
</feature>
<comment type="caution">
    <text evidence="1">The sequence shown here is derived from an EMBL/GenBank/DDBJ whole genome shotgun (WGS) entry which is preliminary data.</text>
</comment>
<dbReference type="AlphaFoldDB" id="A0AAQ4D5G9"/>
<reference evidence="1 2" key="1">
    <citation type="journal article" date="2023" name="Arcadia Sci">
        <title>De novo assembly of a long-read Amblyomma americanum tick genome.</title>
        <authorList>
            <person name="Chou S."/>
            <person name="Poskanzer K.E."/>
            <person name="Rollins M."/>
            <person name="Thuy-Boun P.S."/>
        </authorList>
    </citation>
    <scope>NUCLEOTIDE SEQUENCE [LARGE SCALE GENOMIC DNA]</scope>
    <source>
        <strain evidence="1">F_SG_1</strain>
        <tissue evidence="1">Salivary glands</tissue>
    </source>
</reference>
<proteinExistence type="predicted"/>
<feature type="non-terminal residue" evidence="1">
    <location>
        <position position="1"/>
    </location>
</feature>
<dbReference type="EMBL" id="JARKHS020034914">
    <property type="protein sequence ID" value="KAK8757709.1"/>
    <property type="molecule type" value="Genomic_DNA"/>
</dbReference>
<protein>
    <submittedName>
        <fullName evidence="1">Uncharacterized protein</fullName>
    </submittedName>
</protein>
<dbReference type="Proteomes" id="UP001321473">
    <property type="component" value="Unassembled WGS sequence"/>
</dbReference>
<keyword evidence="2" id="KW-1185">Reference proteome</keyword>